<dbReference type="GO" id="GO:0003824">
    <property type="term" value="F:catalytic activity"/>
    <property type="evidence" value="ECO:0007669"/>
    <property type="project" value="UniProtKB-ARBA"/>
</dbReference>
<gene>
    <name evidence="1" type="ORF">AQJ46_12295</name>
</gene>
<protein>
    <submittedName>
        <fullName evidence="1">Enoyl-CoA hydratase</fullName>
    </submittedName>
</protein>
<dbReference type="PANTHER" id="PTHR11941:SF54">
    <property type="entry name" value="ENOYL-COA HYDRATASE, MITOCHONDRIAL"/>
    <property type="match status" value="1"/>
</dbReference>
<dbReference type="PANTHER" id="PTHR11941">
    <property type="entry name" value="ENOYL-COA HYDRATASE-RELATED"/>
    <property type="match status" value="1"/>
</dbReference>
<dbReference type="Pfam" id="PF00378">
    <property type="entry name" value="ECH_1"/>
    <property type="match status" value="1"/>
</dbReference>
<comment type="caution">
    <text evidence="1">The sequence shown here is derived from an EMBL/GenBank/DDBJ whole genome shotgun (WGS) entry which is preliminary data.</text>
</comment>
<dbReference type="Gene3D" id="3.90.226.10">
    <property type="entry name" value="2-enoyl-CoA Hydratase, Chain A, domain 1"/>
    <property type="match status" value="1"/>
</dbReference>
<dbReference type="STRING" id="58343.AQJ46_12295"/>
<dbReference type="Proteomes" id="UP000053669">
    <property type="component" value="Unassembled WGS sequence"/>
</dbReference>
<dbReference type="InterPro" id="IPR029045">
    <property type="entry name" value="ClpP/crotonase-like_dom_sf"/>
</dbReference>
<dbReference type="GO" id="GO:0006635">
    <property type="term" value="P:fatty acid beta-oxidation"/>
    <property type="evidence" value="ECO:0007669"/>
    <property type="project" value="TreeGrafter"/>
</dbReference>
<dbReference type="InterPro" id="IPR001753">
    <property type="entry name" value="Enoyl-CoA_hydra/iso"/>
</dbReference>
<dbReference type="AlphaFoldDB" id="A0A117R5S5"/>
<name>A0A117R5S5_9ACTN</name>
<organism evidence="1 2">
    <name type="scientific">Streptomyces canus</name>
    <dbReference type="NCBI Taxonomy" id="58343"/>
    <lineage>
        <taxon>Bacteria</taxon>
        <taxon>Bacillati</taxon>
        <taxon>Actinomycetota</taxon>
        <taxon>Actinomycetes</taxon>
        <taxon>Kitasatosporales</taxon>
        <taxon>Streptomycetaceae</taxon>
        <taxon>Streptomyces</taxon>
        <taxon>Streptomyces aurantiacus group</taxon>
    </lineage>
</organism>
<dbReference type="SUPFAM" id="SSF52096">
    <property type="entry name" value="ClpP/crotonase"/>
    <property type="match status" value="1"/>
</dbReference>
<proteinExistence type="predicted"/>
<sequence>MTQHSMFKIETVAPRIRRVTFTNPPVNVVGADTVTQLINVVDELSRDEQVQVVVFDSGTPGYFFNHADLGQVPELLALNAADGTPRWVELVTRLTSAPFISIASIRGRTRGGGDEITLAFDLRYASREEAFFCQPEVAIGIVPGGGGSDRLARLLGRDRALEAILTSEDYDAERAEQYGWVTRAVPDAELDAFVDGVAARIASFDKASVLGAKAQINRSTLPPVADLRASWAEFAESVNWPGFQARVPQLGKAIAEIGLDEIERNLGHYAGLINQQA</sequence>
<reference evidence="1 2" key="1">
    <citation type="submission" date="2015-10" db="EMBL/GenBank/DDBJ databases">
        <title>Draft genome sequence of Streptomyces canus DSM 40017, type strain for the species Streptomyces canus.</title>
        <authorList>
            <person name="Ruckert C."/>
            <person name="Winkler A."/>
            <person name="Kalinowski J."/>
            <person name="Kampfer P."/>
            <person name="Glaeser S."/>
        </authorList>
    </citation>
    <scope>NUCLEOTIDE SEQUENCE [LARGE SCALE GENOMIC DNA]</scope>
    <source>
        <strain evidence="1 2">DSM 40017</strain>
    </source>
</reference>
<dbReference type="CDD" id="cd06558">
    <property type="entry name" value="crotonase-like"/>
    <property type="match status" value="1"/>
</dbReference>
<dbReference type="EMBL" id="LMWU01000012">
    <property type="protein sequence ID" value="KUN72601.1"/>
    <property type="molecule type" value="Genomic_DNA"/>
</dbReference>
<dbReference type="RefSeq" id="WP_059205593.1">
    <property type="nucleotide sequence ID" value="NZ_KQ948658.1"/>
</dbReference>
<accession>A0A117R5S5</accession>
<evidence type="ECO:0000313" key="2">
    <source>
        <dbReference type="Proteomes" id="UP000053669"/>
    </source>
</evidence>
<evidence type="ECO:0000313" key="1">
    <source>
        <dbReference type="EMBL" id="KUN72601.1"/>
    </source>
</evidence>